<proteinExistence type="predicted"/>
<dbReference type="InParanoid" id="A0A409WQ82"/>
<comment type="caution">
    <text evidence="1">The sequence shown here is derived from an EMBL/GenBank/DDBJ whole genome shotgun (WGS) entry which is preliminary data.</text>
</comment>
<evidence type="ECO:0000313" key="1">
    <source>
        <dbReference type="EMBL" id="PPQ80641.1"/>
    </source>
</evidence>
<evidence type="ECO:0000313" key="2">
    <source>
        <dbReference type="Proteomes" id="UP000284706"/>
    </source>
</evidence>
<name>A0A409WQ82_9AGAR</name>
<gene>
    <name evidence="1" type="ORF">CVT26_007114</name>
</gene>
<accession>A0A409WQ82</accession>
<keyword evidence="2" id="KW-1185">Reference proteome</keyword>
<sequence>MKDTDGTNLNGQSKQCKFGHWTVHRLHCRADTPSSATPPPADDYGPLLEPYAMGLVFRHATWSPMSFPTLRQWRELWTRKACGVLLEVTRDSEAGDPPSYAVKFIKAYAVNVDDELTSNRAYQYKRNISNRAWPMGIVYMVTSKPDNMVLSATFSVRALKRSEIIPTENYVVNISSIEGVVRDVLCGESLSSQIANWQQVPARK</sequence>
<organism evidence="1 2">
    <name type="scientific">Gymnopilus dilepis</name>
    <dbReference type="NCBI Taxonomy" id="231916"/>
    <lineage>
        <taxon>Eukaryota</taxon>
        <taxon>Fungi</taxon>
        <taxon>Dikarya</taxon>
        <taxon>Basidiomycota</taxon>
        <taxon>Agaricomycotina</taxon>
        <taxon>Agaricomycetes</taxon>
        <taxon>Agaricomycetidae</taxon>
        <taxon>Agaricales</taxon>
        <taxon>Agaricineae</taxon>
        <taxon>Hymenogastraceae</taxon>
        <taxon>Gymnopilus</taxon>
    </lineage>
</organism>
<reference evidence="1 2" key="1">
    <citation type="journal article" date="2018" name="Evol. Lett.">
        <title>Horizontal gene cluster transfer increased hallucinogenic mushroom diversity.</title>
        <authorList>
            <person name="Reynolds H.T."/>
            <person name="Vijayakumar V."/>
            <person name="Gluck-Thaler E."/>
            <person name="Korotkin H.B."/>
            <person name="Matheny P.B."/>
            <person name="Slot J.C."/>
        </authorList>
    </citation>
    <scope>NUCLEOTIDE SEQUENCE [LARGE SCALE GENOMIC DNA]</scope>
    <source>
        <strain evidence="1 2">SRW20</strain>
    </source>
</reference>
<protein>
    <submittedName>
        <fullName evidence="1">Uncharacterized protein</fullName>
    </submittedName>
</protein>
<dbReference type="AlphaFoldDB" id="A0A409WQ82"/>
<dbReference type="EMBL" id="NHYE01004937">
    <property type="protein sequence ID" value="PPQ80641.1"/>
    <property type="molecule type" value="Genomic_DNA"/>
</dbReference>
<dbReference type="Proteomes" id="UP000284706">
    <property type="component" value="Unassembled WGS sequence"/>
</dbReference>